<dbReference type="Proteomes" id="UP001215598">
    <property type="component" value="Unassembled WGS sequence"/>
</dbReference>
<evidence type="ECO:0000313" key="2">
    <source>
        <dbReference type="Proteomes" id="UP001215598"/>
    </source>
</evidence>
<reference evidence="1" key="1">
    <citation type="submission" date="2023-03" db="EMBL/GenBank/DDBJ databases">
        <title>Massive genome expansion in bonnet fungi (Mycena s.s.) driven by repeated elements and novel gene families across ecological guilds.</title>
        <authorList>
            <consortium name="Lawrence Berkeley National Laboratory"/>
            <person name="Harder C.B."/>
            <person name="Miyauchi S."/>
            <person name="Viragh M."/>
            <person name="Kuo A."/>
            <person name="Thoen E."/>
            <person name="Andreopoulos B."/>
            <person name="Lu D."/>
            <person name="Skrede I."/>
            <person name="Drula E."/>
            <person name="Henrissat B."/>
            <person name="Morin E."/>
            <person name="Kohler A."/>
            <person name="Barry K."/>
            <person name="LaButti K."/>
            <person name="Morin E."/>
            <person name="Salamov A."/>
            <person name="Lipzen A."/>
            <person name="Mereny Z."/>
            <person name="Hegedus B."/>
            <person name="Baldrian P."/>
            <person name="Stursova M."/>
            <person name="Weitz H."/>
            <person name="Taylor A."/>
            <person name="Grigoriev I.V."/>
            <person name="Nagy L.G."/>
            <person name="Martin F."/>
            <person name="Kauserud H."/>
        </authorList>
    </citation>
    <scope>NUCLEOTIDE SEQUENCE</scope>
    <source>
        <strain evidence="1">CBHHK182m</strain>
    </source>
</reference>
<dbReference type="InterPro" id="IPR029058">
    <property type="entry name" value="AB_hydrolase_fold"/>
</dbReference>
<feature type="non-terminal residue" evidence="1">
    <location>
        <position position="83"/>
    </location>
</feature>
<name>A0AAD7JDD5_9AGAR</name>
<dbReference type="AlphaFoldDB" id="A0AAD7JDD5"/>
<evidence type="ECO:0008006" key="3">
    <source>
        <dbReference type="Google" id="ProtNLM"/>
    </source>
</evidence>
<proteinExistence type="predicted"/>
<evidence type="ECO:0000313" key="1">
    <source>
        <dbReference type="EMBL" id="KAJ7761395.1"/>
    </source>
</evidence>
<organism evidence="1 2">
    <name type="scientific">Mycena metata</name>
    <dbReference type="NCBI Taxonomy" id="1033252"/>
    <lineage>
        <taxon>Eukaryota</taxon>
        <taxon>Fungi</taxon>
        <taxon>Dikarya</taxon>
        <taxon>Basidiomycota</taxon>
        <taxon>Agaricomycotina</taxon>
        <taxon>Agaricomycetes</taxon>
        <taxon>Agaricomycetidae</taxon>
        <taxon>Agaricales</taxon>
        <taxon>Marasmiineae</taxon>
        <taxon>Mycenaceae</taxon>
        <taxon>Mycena</taxon>
    </lineage>
</organism>
<keyword evidence="2" id="KW-1185">Reference proteome</keyword>
<sequence length="83" mass="9225">MDPRQYKQGKTQRGLTYSYYYFSPPAAGKPFLLFSHGFPSASYLWLKQVAFFHPLSYGLIVPDNLGYGGPDKPTDPSGLGFGL</sequence>
<comment type="caution">
    <text evidence="1">The sequence shown here is derived from an EMBL/GenBank/DDBJ whole genome shotgun (WGS) entry which is preliminary data.</text>
</comment>
<dbReference type="EMBL" id="JARKIB010000035">
    <property type="protein sequence ID" value="KAJ7761395.1"/>
    <property type="molecule type" value="Genomic_DNA"/>
</dbReference>
<gene>
    <name evidence="1" type="ORF">B0H16DRAFT_1256307</name>
</gene>
<dbReference type="Gene3D" id="3.40.50.1820">
    <property type="entry name" value="alpha/beta hydrolase"/>
    <property type="match status" value="1"/>
</dbReference>
<protein>
    <recommendedName>
        <fullName evidence="3">Epoxide hydrolase</fullName>
    </recommendedName>
</protein>
<dbReference type="SUPFAM" id="SSF53474">
    <property type="entry name" value="alpha/beta-Hydrolases"/>
    <property type="match status" value="1"/>
</dbReference>
<accession>A0AAD7JDD5</accession>